<feature type="transmembrane region" description="Helical" evidence="1">
    <location>
        <begin position="115"/>
        <end position="141"/>
    </location>
</feature>
<evidence type="ECO:0000313" key="3">
    <source>
        <dbReference type="Proteomes" id="UP000268553"/>
    </source>
</evidence>
<feature type="transmembrane region" description="Helical" evidence="1">
    <location>
        <begin position="6"/>
        <end position="29"/>
    </location>
</feature>
<keyword evidence="1" id="KW-0472">Membrane</keyword>
<protein>
    <recommendedName>
        <fullName evidence="4">PrsW family intramembrane metalloprotease</fullName>
    </recommendedName>
</protein>
<name>A0A426RU65_9SPHN</name>
<feature type="transmembrane region" description="Helical" evidence="1">
    <location>
        <begin position="74"/>
        <end position="95"/>
    </location>
</feature>
<dbReference type="AlphaFoldDB" id="A0A426RU65"/>
<accession>A0A426RU65</accession>
<keyword evidence="1" id="KW-0812">Transmembrane</keyword>
<reference evidence="2 3" key="1">
    <citation type="submission" date="2018-12" db="EMBL/GenBank/DDBJ databases">
        <authorList>
            <person name="Kim S.-J."/>
            <person name="Jung G.-Y."/>
        </authorList>
    </citation>
    <scope>NUCLEOTIDE SEQUENCE [LARGE SCALE GENOMIC DNA]</scope>
    <source>
        <strain evidence="2 3">03SU3-P</strain>
    </source>
</reference>
<dbReference type="RefSeq" id="WP_125230530.1">
    <property type="nucleotide sequence ID" value="NZ_RWJI01000001.1"/>
</dbReference>
<keyword evidence="3" id="KW-1185">Reference proteome</keyword>
<comment type="caution">
    <text evidence="2">The sequence shown here is derived from an EMBL/GenBank/DDBJ whole genome shotgun (WGS) entry which is preliminary data.</text>
</comment>
<sequence length="168" mass="18941">MVKKFLYLLLSALPLFGAVAGISLLYAVIHVMLSPLMKPVDASIFSAVRAPVVEEAFKYFILWKIFDSNSKKINLLKIGFGMGLAETTINLIVVYKDMMIDLKSLFVDFTIFELYLIISITLIFKFIFAGVLHAIFVFAGLKLSSERMFPAFFISVFIHWAANVIILT</sequence>
<organism evidence="2 3">
    <name type="scientific">Sphingorhabdus wooponensis</name>
    <dbReference type="NCBI Taxonomy" id="940136"/>
    <lineage>
        <taxon>Bacteria</taxon>
        <taxon>Pseudomonadati</taxon>
        <taxon>Pseudomonadota</taxon>
        <taxon>Alphaproteobacteria</taxon>
        <taxon>Sphingomonadales</taxon>
        <taxon>Sphingomonadaceae</taxon>
        <taxon>Sphingorhabdus</taxon>
    </lineage>
</organism>
<feature type="transmembrane region" description="Helical" evidence="1">
    <location>
        <begin position="148"/>
        <end position="167"/>
    </location>
</feature>
<evidence type="ECO:0000256" key="1">
    <source>
        <dbReference type="SAM" id="Phobius"/>
    </source>
</evidence>
<keyword evidence="1" id="KW-1133">Transmembrane helix</keyword>
<dbReference type="Proteomes" id="UP000268553">
    <property type="component" value="Unassembled WGS sequence"/>
</dbReference>
<proteinExistence type="predicted"/>
<evidence type="ECO:0000313" key="2">
    <source>
        <dbReference type="EMBL" id="RRQ52514.1"/>
    </source>
</evidence>
<evidence type="ECO:0008006" key="4">
    <source>
        <dbReference type="Google" id="ProtNLM"/>
    </source>
</evidence>
<dbReference type="EMBL" id="RWJI01000001">
    <property type="protein sequence ID" value="RRQ52514.1"/>
    <property type="molecule type" value="Genomic_DNA"/>
</dbReference>
<gene>
    <name evidence="2" type="ORF">D7D48_06670</name>
</gene>